<name>A0A6J4MT83_9ACTN</name>
<dbReference type="AlphaFoldDB" id="A0A6J4MT83"/>
<dbReference type="PROSITE" id="PS50110">
    <property type="entry name" value="RESPONSE_REGULATORY"/>
    <property type="match status" value="1"/>
</dbReference>
<sequence>MVPGRDPAPAAPLEPSPDTGSAPSGTGRGRSDLDLARQQLEAIDRWHEARRGTQSAADRAAASREARMDLARRLDVIRAEHRAIVARTEAHLRVSAELLHRVSPRRAILVHRNAWFVDKVRADLQRQSIEVVASLTNGAEAVGAVVAEQPDLLLVEDSLPMMSGEDVVREVRAFAPYTRIGAQVAYDNRIAAMLDAGAHSAYTRRVPPTDVARGLASLLQDVHQPA</sequence>
<dbReference type="SUPFAM" id="SSF52172">
    <property type="entry name" value="CheY-like"/>
    <property type="match status" value="1"/>
</dbReference>
<comment type="caution">
    <text evidence="1">Lacks conserved residue(s) required for the propagation of feature annotation.</text>
</comment>
<evidence type="ECO:0000313" key="4">
    <source>
        <dbReference type="EMBL" id="CAA9363803.1"/>
    </source>
</evidence>
<gene>
    <name evidence="4" type="ORF">AVDCRST_MAG16-3301</name>
</gene>
<dbReference type="GO" id="GO:0000160">
    <property type="term" value="P:phosphorelay signal transduction system"/>
    <property type="evidence" value="ECO:0007669"/>
    <property type="project" value="InterPro"/>
</dbReference>
<dbReference type="InterPro" id="IPR001789">
    <property type="entry name" value="Sig_transdc_resp-reg_receiver"/>
</dbReference>
<dbReference type="InterPro" id="IPR011006">
    <property type="entry name" value="CheY-like_superfamily"/>
</dbReference>
<evidence type="ECO:0000256" key="1">
    <source>
        <dbReference type="PROSITE-ProRule" id="PRU00169"/>
    </source>
</evidence>
<reference evidence="4" key="1">
    <citation type="submission" date="2020-02" db="EMBL/GenBank/DDBJ databases">
        <authorList>
            <person name="Meier V. D."/>
        </authorList>
    </citation>
    <scope>NUCLEOTIDE SEQUENCE</scope>
    <source>
        <strain evidence="4">AVDCRST_MAG16</strain>
    </source>
</reference>
<feature type="domain" description="Response regulatory" evidence="3">
    <location>
        <begin position="106"/>
        <end position="219"/>
    </location>
</feature>
<feature type="region of interest" description="Disordered" evidence="2">
    <location>
        <begin position="1"/>
        <end position="31"/>
    </location>
</feature>
<protein>
    <recommendedName>
        <fullName evidence="3">Response regulatory domain-containing protein</fullName>
    </recommendedName>
</protein>
<dbReference type="Gene3D" id="3.40.50.2300">
    <property type="match status" value="1"/>
</dbReference>
<accession>A0A6J4MT83</accession>
<dbReference type="EMBL" id="CADCUE010000307">
    <property type="protein sequence ID" value="CAA9363803.1"/>
    <property type="molecule type" value="Genomic_DNA"/>
</dbReference>
<proteinExistence type="predicted"/>
<evidence type="ECO:0000259" key="3">
    <source>
        <dbReference type="PROSITE" id="PS50110"/>
    </source>
</evidence>
<organism evidence="4">
    <name type="scientific">uncultured Frankineae bacterium</name>
    <dbReference type="NCBI Taxonomy" id="437475"/>
    <lineage>
        <taxon>Bacteria</taxon>
        <taxon>Bacillati</taxon>
        <taxon>Actinomycetota</taxon>
        <taxon>Actinomycetes</taxon>
        <taxon>Frankiales</taxon>
        <taxon>environmental samples</taxon>
    </lineage>
</organism>
<evidence type="ECO:0000256" key="2">
    <source>
        <dbReference type="SAM" id="MobiDB-lite"/>
    </source>
</evidence>